<proteinExistence type="predicted"/>
<evidence type="ECO:0000313" key="3">
    <source>
        <dbReference type="EMBL" id="RXH96770.1"/>
    </source>
</evidence>
<dbReference type="InterPro" id="IPR002156">
    <property type="entry name" value="RNaseH_domain"/>
</dbReference>
<organism evidence="3 4">
    <name type="scientific">Malus domestica</name>
    <name type="common">Apple</name>
    <name type="synonym">Pyrus malus</name>
    <dbReference type="NCBI Taxonomy" id="3750"/>
    <lineage>
        <taxon>Eukaryota</taxon>
        <taxon>Viridiplantae</taxon>
        <taxon>Streptophyta</taxon>
        <taxon>Embryophyta</taxon>
        <taxon>Tracheophyta</taxon>
        <taxon>Spermatophyta</taxon>
        <taxon>Magnoliopsida</taxon>
        <taxon>eudicotyledons</taxon>
        <taxon>Gunneridae</taxon>
        <taxon>Pentapetalae</taxon>
        <taxon>rosids</taxon>
        <taxon>fabids</taxon>
        <taxon>Rosales</taxon>
        <taxon>Rosaceae</taxon>
        <taxon>Amygdaloideae</taxon>
        <taxon>Maleae</taxon>
        <taxon>Malus</taxon>
    </lineage>
</organism>
<keyword evidence="1" id="KW-0472">Membrane</keyword>
<dbReference type="EMBL" id="RDQH01000332">
    <property type="protein sequence ID" value="RXH96770.1"/>
    <property type="molecule type" value="Genomic_DNA"/>
</dbReference>
<evidence type="ECO:0000313" key="4">
    <source>
        <dbReference type="Proteomes" id="UP000290289"/>
    </source>
</evidence>
<reference evidence="3 4" key="1">
    <citation type="submission" date="2018-10" db="EMBL/GenBank/DDBJ databases">
        <title>A high-quality apple genome assembly.</title>
        <authorList>
            <person name="Hu J."/>
        </authorList>
    </citation>
    <scope>NUCLEOTIDE SEQUENCE [LARGE SCALE GENOMIC DNA]</scope>
    <source>
        <strain evidence="4">cv. HFTH1</strain>
        <tissue evidence="3">Young leaf</tissue>
    </source>
</reference>
<dbReference type="GO" id="GO:0004523">
    <property type="term" value="F:RNA-DNA hybrid ribonuclease activity"/>
    <property type="evidence" value="ECO:0007669"/>
    <property type="project" value="InterPro"/>
</dbReference>
<evidence type="ECO:0000256" key="1">
    <source>
        <dbReference type="SAM" id="Phobius"/>
    </source>
</evidence>
<keyword evidence="4" id="KW-1185">Reference proteome</keyword>
<comment type="caution">
    <text evidence="3">The sequence shown here is derived from an EMBL/GenBank/DDBJ whole genome shotgun (WGS) entry which is preliminary data.</text>
</comment>
<protein>
    <recommendedName>
        <fullName evidence="2">RNase H type-1 domain-containing protein</fullName>
    </recommendedName>
</protein>
<dbReference type="Proteomes" id="UP000290289">
    <property type="component" value="Chromosome 6"/>
</dbReference>
<sequence length="136" mass="16160">MYLFCIQEKDKTRLLHYPFPSLVFGKWTILLFATCILFFSSIYFTYPKKRKNQLELEGDAALVVAALSLQKDDDMSLWGAIIQETRYYLHSIPQTRIKHMWRGSKKVAHRLVQLRSTLDQRRVWFEELPNVQFCPS</sequence>
<feature type="transmembrane region" description="Helical" evidence="1">
    <location>
        <begin position="27"/>
        <end position="46"/>
    </location>
</feature>
<name>A0A498JMJ9_MALDO</name>
<feature type="domain" description="RNase H type-1" evidence="2">
    <location>
        <begin position="52"/>
        <end position="113"/>
    </location>
</feature>
<keyword evidence="1" id="KW-1133">Transmembrane helix</keyword>
<dbReference type="Pfam" id="PF13456">
    <property type="entry name" value="RVT_3"/>
    <property type="match status" value="1"/>
</dbReference>
<gene>
    <name evidence="3" type="ORF">DVH24_009612</name>
</gene>
<keyword evidence="1" id="KW-0812">Transmembrane</keyword>
<dbReference type="GO" id="GO:0003676">
    <property type="term" value="F:nucleic acid binding"/>
    <property type="evidence" value="ECO:0007669"/>
    <property type="project" value="InterPro"/>
</dbReference>
<accession>A0A498JMJ9</accession>
<dbReference type="AlphaFoldDB" id="A0A498JMJ9"/>
<evidence type="ECO:0000259" key="2">
    <source>
        <dbReference type="Pfam" id="PF13456"/>
    </source>
</evidence>